<name>A0AAX2AKA0_9BACT</name>
<evidence type="ECO:0000313" key="3">
    <source>
        <dbReference type="Proteomes" id="UP000290092"/>
    </source>
</evidence>
<keyword evidence="1" id="KW-0732">Signal</keyword>
<accession>A0AAX2AKA0</accession>
<keyword evidence="3" id="KW-1185">Reference proteome</keyword>
<comment type="caution">
    <text evidence="2">The sequence shown here is derived from an EMBL/GenBank/DDBJ whole genome shotgun (WGS) entry which is preliminary data.</text>
</comment>
<evidence type="ECO:0000313" key="2">
    <source>
        <dbReference type="EMBL" id="RXK16438.1"/>
    </source>
</evidence>
<dbReference type="Proteomes" id="UP000290092">
    <property type="component" value="Unassembled WGS sequence"/>
</dbReference>
<dbReference type="KEGG" id="amyt:AMYT_a0074"/>
<proteinExistence type="predicted"/>
<dbReference type="AlphaFoldDB" id="A0AAX2AKA0"/>
<dbReference type="EMBL" id="NXID01000008">
    <property type="protein sequence ID" value="RXK16438.1"/>
    <property type="molecule type" value="Genomic_DNA"/>
</dbReference>
<dbReference type="RefSeq" id="WP_114843279.1">
    <property type="nucleotide sequence ID" value="NZ_CP031220.1"/>
</dbReference>
<feature type="signal peptide" evidence="1">
    <location>
        <begin position="1"/>
        <end position="20"/>
    </location>
</feature>
<organism evidence="2 3">
    <name type="scientific">Malaciobacter mytili LMG 24559</name>
    <dbReference type="NCBI Taxonomy" id="1032238"/>
    <lineage>
        <taxon>Bacteria</taxon>
        <taxon>Pseudomonadati</taxon>
        <taxon>Campylobacterota</taxon>
        <taxon>Epsilonproteobacteria</taxon>
        <taxon>Campylobacterales</taxon>
        <taxon>Arcobacteraceae</taxon>
        <taxon>Malaciobacter</taxon>
    </lineage>
</organism>
<feature type="chain" id="PRO_5043779897" evidence="1">
    <location>
        <begin position="21"/>
        <end position="114"/>
    </location>
</feature>
<sequence>MKKFSLTLFFVFLFSTNSFAASINEVKKDIMLDIYNAKKCNLANMGNDFEEFYSSNLQSQDFKFLLNLKIQSINKINSMADTIYNSYIVELNSQCENGINPINIENYMNKELLK</sequence>
<evidence type="ECO:0000256" key="1">
    <source>
        <dbReference type="SAM" id="SignalP"/>
    </source>
</evidence>
<reference evidence="2 3" key="1">
    <citation type="submission" date="2017-09" db="EMBL/GenBank/DDBJ databases">
        <title>Genomics of the genus Arcobacter.</title>
        <authorList>
            <person name="Perez-Cataluna A."/>
            <person name="Figueras M.J."/>
            <person name="Salas-Masso N."/>
        </authorList>
    </citation>
    <scope>NUCLEOTIDE SEQUENCE [LARGE SCALE GENOMIC DNA]</scope>
    <source>
        <strain evidence="2 3">CECT 7386</strain>
    </source>
</reference>
<protein>
    <submittedName>
        <fullName evidence="2">Uncharacterized protein</fullName>
    </submittedName>
</protein>
<gene>
    <name evidence="2" type="ORF">CP985_03240</name>
</gene>